<evidence type="ECO:0000313" key="5">
    <source>
        <dbReference type="Proteomes" id="UP000276542"/>
    </source>
</evidence>
<feature type="domain" description="Phospholipid/glycerol acyltransferase" evidence="3">
    <location>
        <begin position="56"/>
        <end position="168"/>
    </location>
</feature>
<dbReference type="GO" id="GO:0006654">
    <property type="term" value="P:phosphatidic acid biosynthetic process"/>
    <property type="evidence" value="ECO:0007669"/>
    <property type="project" value="TreeGrafter"/>
</dbReference>
<name>A0A3A5H6W4_9ACTN</name>
<dbReference type="SMART" id="SM00563">
    <property type="entry name" value="PlsC"/>
    <property type="match status" value="1"/>
</dbReference>
<dbReference type="PANTHER" id="PTHR10434">
    <property type="entry name" value="1-ACYL-SN-GLYCEROL-3-PHOSPHATE ACYLTRANSFERASE"/>
    <property type="match status" value="1"/>
</dbReference>
<evidence type="ECO:0000313" key="4">
    <source>
        <dbReference type="EMBL" id="RJS46262.1"/>
    </source>
</evidence>
<dbReference type="InterPro" id="IPR002123">
    <property type="entry name" value="Plipid/glycerol_acylTrfase"/>
</dbReference>
<sequence>MILRMPVSHEEAHEIARYGTSRWGYLVVKLVLTPIFRLLFLMGVTGQENVPKSGPVVIAPNHKSFWDSFFITAVLRRRVFYMGKSELFQGRSGRLLLALGAFPVKRGESDAEAIETALAILKRGDVLCLFPEGTRISDPDSLGIPRKGAARLAIEGGAPIVPTAITGTEKRRWPLPRRVQIAFGEPIPVAGLTATPEDAARIVDEHLWPSITEDYSRLKSRPGLIAAGVAAAGLGFAVHRMRKR</sequence>
<proteinExistence type="predicted"/>
<evidence type="ECO:0000259" key="3">
    <source>
        <dbReference type="SMART" id="SM00563"/>
    </source>
</evidence>
<dbReference type="Proteomes" id="UP000276542">
    <property type="component" value="Unassembled WGS sequence"/>
</dbReference>
<dbReference type="SUPFAM" id="SSF69593">
    <property type="entry name" value="Glycerol-3-phosphate (1)-acyltransferase"/>
    <property type="match status" value="1"/>
</dbReference>
<organism evidence="4 5">
    <name type="scientific">Nocardioides cavernaquae</name>
    <dbReference type="NCBI Taxonomy" id="2321396"/>
    <lineage>
        <taxon>Bacteria</taxon>
        <taxon>Bacillati</taxon>
        <taxon>Actinomycetota</taxon>
        <taxon>Actinomycetes</taxon>
        <taxon>Propionibacteriales</taxon>
        <taxon>Nocardioidaceae</taxon>
        <taxon>Nocardioides</taxon>
    </lineage>
</organism>
<gene>
    <name evidence="4" type="ORF">D4739_08580</name>
</gene>
<evidence type="ECO:0000256" key="1">
    <source>
        <dbReference type="ARBA" id="ARBA00022679"/>
    </source>
</evidence>
<keyword evidence="1 4" id="KW-0808">Transferase</keyword>
<dbReference type="EMBL" id="QYRP01000002">
    <property type="protein sequence ID" value="RJS46262.1"/>
    <property type="molecule type" value="Genomic_DNA"/>
</dbReference>
<protein>
    <submittedName>
        <fullName evidence="4">1-acyl-sn-glycerol-3-phosphate acyltransferase</fullName>
    </submittedName>
</protein>
<dbReference type="Pfam" id="PF01553">
    <property type="entry name" value="Acyltransferase"/>
    <property type="match status" value="1"/>
</dbReference>
<keyword evidence="5" id="KW-1185">Reference proteome</keyword>
<dbReference type="GO" id="GO:0003841">
    <property type="term" value="F:1-acylglycerol-3-phosphate O-acyltransferase activity"/>
    <property type="evidence" value="ECO:0007669"/>
    <property type="project" value="TreeGrafter"/>
</dbReference>
<comment type="caution">
    <text evidence="4">The sequence shown here is derived from an EMBL/GenBank/DDBJ whole genome shotgun (WGS) entry which is preliminary data.</text>
</comment>
<accession>A0A3A5H6W4</accession>
<evidence type="ECO:0000256" key="2">
    <source>
        <dbReference type="ARBA" id="ARBA00023315"/>
    </source>
</evidence>
<dbReference type="AlphaFoldDB" id="A0A3A5H6W4"/>
<dbReference type="CDD" id="cd07989">
    <property type="entry name" value="LPLAT_AGPAT-like"/>
    <property type="match status" value="1"/>
</dbReference>
<dbReference type="PANTHER" id="PTHR10434:SF11">
    <property type="entry name" value="1-ACYL-SN-GLYCEROL-3-PHOSPHATE ACYLTRANSFERASE"/>
    <property type="match status" value="1"/>
</dbReference>
<keyword evidence="2 4" id="KW-0012">Acyltransferase</keyword>
<dbReference type="OrthoDB" id="3772582at2"/>
<reference evidence="5" key="1">
    <citation type="submission" date="2018-09" db="EMBL/GenBank/DDBJ databases">
        <authorList>
            <person name="Zhu H."/>
        </authorList>
    </citation>
    <scope>NUCLEOTIDE SEQUENCE [LARGE SCALE GENOMIC DNA]</scope>
    <source>
        <strain evidence="5">K1W22B-1</strain>
    </source>
</reference>